<name>A0A8J2ZX89_9BACL</name>
<sequence length="644" mass="73000">MTFRQFAIYNVIRNKRTYAAYFLSSAFSVLVFFVYALFIFHPGVNEGVTKQIAVEGMKVAEYIIYVFSFLFILYSVSAFLKTRHREFGILMMHGMSRRQLNSLVFLENMLIGFSAVVVGIGFGIVFAKVFLMLGAHIMHFVDLPFYLSWKPLILTLVAFFVLFLVISMMTPLFIRSSKLIDLLKGTTKPRKEPKASVIVSLLTAVALVMAYYLSVTTTTNNIGQRLLMVVPLTIVTTYFLFSQLSIFVIRLLKRKQNFYLRSTNMITLSDLAYKMKDNARMFFLVSIVSTVAFCAIGSFAAMKSMDKQFAKEFPFAINYVSEPGDQAFHQHLQTIEQDLKAKHLSYKKLSLTTKVQDSGKTKIPVTLISVKDYNRFAQVLGFSPLKVRDNEAYVVPTSIDGAKELKKHPISSTTLEPSGKALKIAGVTNLVLYKYFDSSSLVVSGTVFNQLQSHVNKNNPYPTTPVTFVGYKVKDWKATDGIGAALSKNIRAQFKKNPETSLPYKYTSAGEEYKLSEQMYSIMFFIALLIGAVFFIAAGSFLYFRLYADLERDQHHYRAITKIGLTNKELNRTVTIQLSLLFFVPILVAVIHSAFAFVALQSLFAVSIFSATLWVLLFFVAIQIIYFFLIRFLYLKHLKEGIVS</sequence>
<evidence type="ECO:0000256" key="5">
    <source>
        <dbReference type="ARBA" id="ARBA00023136"/>
    </source>
</evidence>
<dbReference type="PANTHER" id="PTHR46795">
    <property type="entry name" value="ABC TRANSPORTER PERMEASE-RELATED-RELATED"/>
    <property type="match status" value="1"/>
</dbReference>
<gene>
    <name evidence="8" type="ORF">GCM10007096_25280</name>
</gene>
<feature type="transmembrane region" description="Helical" evidence="6">
    <location>
        <begin position="62"/>
        <end position="82"/>
    </location>
</feature>
<evidence type="ECO:0000313" key="8">
    <source>
        <dbReference type="EMBL" id="GGH83765.1"/>
    </source>
</evidence>
<keyword evidence="3 6" id="KW-0812">Transmembrane</keyword>
<feature type="transmembrane region" description="Helical" evidence="6">
    <location>
        <begin position="195"/>
        <end position="214"/>
    </location>
</feature>
<protein>
    <submittedName>
        <fullName evidence="8">ABC transporter permease</fullName>
    </submittedName>
</protein>
<feature type="transmembrane region" description="Helical" evidence="6">
    <location>
        <begin position="20"/>
        <end position="42"/>
    </location>
</feature>
<comment type="caution">
    <text evidence="8">The sequence shown here is derived from an EMBL/GenBank/DDBJ whole genome shotgun (WGS) entry which is preliminary data.</text>
</comment>
<feature type="domain" description="ABC3 transporter permease C-terminal" evidence="7">
    <location>
        <begin position="63"/>
        <end position="174"/>
    </location>
</feature>
<dbReference type="InterPro" id="IPR027022">
    <property type="entry name" value="ABC_permease_BceB-typ"/>
</dbReference>
<evidence type="ECO:0000256" key="6">
    <source>
        <dbReference type="PIRNR" id="PIRNR018968"/>
    </source>
</evidence>
<keyword evidence="5 6" id="KW-0472">Membrane</keyword>
<evidence type="ECO:0000256" key="4">
    <source>
        <dbReference type="ARBA" id="ARBA00022989"/>
    </source>
</evidence>
<organism evidence="8 9">
    <name type="scientific">Pullulanibacillus pueri</name>
    <dbReference type="NCBI Taxonomy" id="1437324"/>
    <lineage>
        <taxon>Bacteria</taxon>
        <taxon>Bacillati</taxon>
        <taxon>Bacillota</taxon>
        <taxon>Bacilli</taxon>
        <taxon>Bacillales</taxon>
        <taxon>Sporolactobacillaceae</taxon>
        <taxon>Pullulanibacillus</taxon>
    </lineage>
</organism>
<keyword evidence="6" id="KW-0813">Transport</keyword>
<dbReference type="GO" id="GO:0055085">
    <property type="term" value="P:transmembrane transport"/>
    <property type="evidence" value="ECO:0007669"/>
    <property type="project" value="UniProtKB-UniRule"/>
</dbReference>
<feature type="transmembrane region" description="Helical" evidence="6">
    <location>
        <begin position="578"/>
        <end position="598"/>
    </location>
</feature>
<evidence type="ECO:0000256" key="2">
    <source>
        <dbReference type="ARBA" id="ARBA00022475"/>
    </source>
</evidence>
<keyword evidence="9" id="KW-1185">Reference proteome</keyword>
<dbReference type="PIRSF" id="PIRSF018968">
    <property type="entry name" value="ABC_permease_BceB"/>
    <property type="match status" value="1"/>
</dbReference>
<feature type="transmembrane region" description="Helical" evidence="6">
    <location>
        <begin position="226"/>
        <end position="252"/>
    </location>
</feature>
<comment type="subcellular location">
    <subcellularLocation>
        <location evidence="1 6">Cell membrane</location>
        <topology evidence="1 6">Multi-pass membrane protein</topology>
    </subcellularLocation>
</comment>
<evidence type="ECO:0000313" key="9">
    <source>
        <dbReference type="Proteomes" id="UP000656813"/>
    </source>
</evidence>
<keyword evidence="4 6" id="KW-1133">Transmembrane helix</keyword>
<dbReference type="InterPro" id="IPR052536">
    <property type="entry name" value="ABC-4_Integral_Memb_Prot"/>
</dbReference>
<comment type="similarity">
    <text evidence="6">Belongs to the ABC-4 integral membrane protein family.</text>
</comment>
<dbReference type="AlphaFoldDB" id="A0A8J2ZX89"/>
<feature type="transmembrane region" description="Helical" evidence="6">
    <location>
        <begin position="103"/>
        <end position="131"/>
    </location>
</feature>
<dbReference type="InterPro" id="IPR003838">
    <property type="entry name" value="ABC3_permease_C"/>
</dbReference>
<evidence type="ECO:0000256" key="3">
    <source>
        <dbReference type="ARBA" id="ARBA00022692"/>
    </source>
</evidence>
<dbReference type="RefSeq" id="WP_188497735.1">
    <property type="nucleotide sequence ID" value="NZ_BMFV01000019.1"/>
</dbReference>
<dbReference type="PANTHER" id="PTHR46795:SF2">
    <property type="entry name" value="ABC TRANSPORTER, PERMEASE PROTEIN"/>
    <property type="match status" value="1"/>
</dbReference>
<feature type="transmembrane region" description="Helical" evidence="6">
    <location>
        <begin position="604"/>
        <end position="629"/>
    </location>
</feature>
<evidence type="ECO:0000256" key="1">
    <source>
        <dbReference type="ARBA" id="ARBA00004651"/>
    </source>
</evidence>
<feature type="transmembrane region" description="Helical" evidence="6">
    <location>
        <begin position="522"/>
        <end position="544"/>
    </location>
</feature>
<dbReference type="Pfam" id="PF02687">
    <property type="entry name" value="FtsX"/>
    <property type="match status" value="1"/>
</dbReference>
<dbReference type="EMBL" id="BMFV01000019">
    <property type="protein sequence ID" value="GGH83765.1"/>
    <property type="molecule type" value="Genomic_DNA"/>
</dbReference>
<reference evidence="8" key="1">
    <citation type="journal article" date="2014" name="Int. J. Syst. Evol. Microbiol.">
        <title>Complete genome sequence of Corynebacterium casei LMG S-19264T (=DSM 44701T), isolated from a smear-ripened cheese.</title>
        <authorList>
            <consortium name="US DOE Joint Genome Institute (JGI-PGF)"/>
            <person name="Walter F."/>
            <person name="Albersmeier A."/>
            <person name="Kalinowski J."/>
            <person name="Ruckert C."/>
        </authorList>
    </citation>
    <scope>NUCLEOTIDE SEQUENCE</scope>
    <source>
        <strain evidence="8">CGMCC 1.12777</strain>
    </source>
</reference>
<keyword evidence="2 6" id="KW-1003">Cell membrane</keyword>
<reference evidence="8" key="2">
    <citation type="submission" date="2020-09" db="EMBL/GenBank/DDBJ databases">
        <authorList>
            <person name="Sun Q."/>
            <person name="Zhou Y."/>
        </authorList>
    </citation>
    <scope>NUCLEOTIDE SEQUENCE</scope>
    <source>
        <strain evidence="8">CGMCC 1.12777</strain>
    </source>
</reference>
<dbReference type="Proteomes" id="UP000656813">
    <property type="component" value="Unassembled WGS sequence"/>
</dbReference>
<evidence type="ECO:0000259" key="7">
    <source>
        <dbReference type="Pfam" id="PF02687"/>
    </source>
</evidence>
<feature type="transmembrane region" description="Helical" evidence="6">
    <location>
        <begin position="151"/>
        <end position="174"/>
    </location>
</feature>
<feature type="transmembrane region" description="Helical" evidence="6">
    <location>
        <begin position="281"/>
        <end position="302"/>
    </location>
</feature>
<accession>A0A8J2ZX89</accession>
<proteinExistence type="inferred from homology"/>
<dbReference type="GO" id="GO:0005886">
    <property type="term" value="C:plasma membrane"/>
    <property type="evidence" value="ECO:0007669"/>
    <property type="project" value="UniProtKB-SubCell"/>
</dbReference>